<evidence type="ECO:0000313" key="1">
    <source>
        <dbReference type="EMBL" id="ARU51448.1"/>
    </source>
</evidence>
<dbReference type="AlphaFoldDB" id="A0A1Y0HTE6"/>
<dbReference type="InterPro" id="IPR027417">
    <property type="entry name" value="P-loop_NTPase"/>
</dbReference>
<dbReference type="PANTHER" id="PTHR37816">
    <property type="entry name" value="YALI0E33011P"/>
    <property type="match status" value="1"/>
</dbReference>
<protein>
    <submittedName>
        <fullName evidence="1">AAA family ATPase</fullName>
    </submittedName>
</protein>
<dbReference type="SUPFAM" id="SSF52540">
    <property type="entry name" value="P-loop containing nucleoside triphosphate hydrolases"/>
    <property type="match status" value="1"/>
</dbReference>
<dbReference type="EMBL" id="CP021383">
    <property type="protein sequence ID" value="ARU51448.1"/>
    <property type="molecule type" value="Genomic_DNA"/>
</dbReference>
<name>A0A1Y0HTE6_CELCE</name>
<proteinExistence type="predicted"/>
<dbReference type="PANTHER" id="PTHR37816:SF1">
    <property type="entry name" value="TOXIN"/>
    <property type="match status" value="1"/>
</dbReference>
<reference evidence="1 2" key="1">
    <citation type="submission" date="2017-05" db="EMBL/GenBank/DDBJ databases">
        <authorList>
            <person name="Song R."/>
            <person name="Chenine A.L."/>
            <person name="Ruprecht R.M."/>
        </authorList>
    </citation>
    <scope>NUCLEOTIDE SEQUENCE [LARGE SCALE GENOMIC DNA]</scope>
    <source>
        <strain evidence="1 2">PSBB019</strain>
    </source>
</reference>
<gene>
    <name evidence="1" type="ORF">CBR64_08120</name>
</gene>
<dbReference type="RefSeq" id="WP_347876329.1">
    <property type="nucleotide sequence ID" value="NZ_CP021383.1"/>
</dbReference>
<sequence>MILGPDDDVVTRLGRVPRRIAVAGVSGSGKTTLARRLGERLGIPHTELDALHHGPAWTPRPAFLDDVRALVAQAAFVTEWQYTTARPLVLARAEVLVWLDLPTHLTMRQVVVRTLRRSVRREVLWNGNVEPPLWRTWYKAPDENIVRWAWTTRHKYRDLPAEVARDAPDVLVVRLRSRCEIERWLAALPVVDGA</sequence>
<accession>A0A1Y0HTE6</accession>
<dbReference type="Proteomes" id="UP000196228">
    <property type="component" value="Chromosome"/>
</dbReference>
<organism evidence="1 2">
    <name type="scientific">Cellulosimicrobium cellulans</name>
    <name type="common">Arthrobacter luteus</name>
    <dbReference type="NCBI Taxonomy" id="1710"/>
    <lineage>
        <taxon>Bacteria</taxon>
        <taxon>Bacillati</taxon>
        <taxon>Actinomycetota</taxon>
        <taxon>Actinomycetes</taxon>
        <taxon>Micrococcales</taxon>
        <taxon>Promicromonosporaceae</taxon>
        <taxon>Cellulosimicrobium</taxon>
    </lineage>
</organism>
<dbReference type="KEGG" id="cceu:CBR64_08120"/>
<evidence type="ECO:0000313" key="2">
    <source>
        <dbReference type="Proteomes" id="UP000196228"/>
    </source>
</evidence>
<dbReference type="Gene3D" id="3.40.50.300">
    <property type="entry name" value="P-loop containing nucleotide triphosphate hydrolases"/>
    <property type="match status" value="1"/>
</dbReference>
<dbReference type="InterPro" id="IPR052922">
    <property type="entry name" value="Cytidylate_Kinase-2"/>
</dbReference>